<dbReference type="PROSITE" id="PS50166">
    <property type="entry name" value="IMPORTIN_B_NT"/>
    <property type="match status" value="1"/>
</dbReference>
<dbReference type="PANTHER" id="PTHR10997">
    <property type="entry name" value="IMPORTIN-7, 8, 11"/>
    <property type="match status" value="1"/>
</dbReference>
<name>A0A9P6T9K5_9BASI</name>
<dbReference type="InterPro" id="IPR016024">
    <property type="entry name" value="ARM-type_fold"/>
</dbReference>
<reference evidence="9" key="1">
    <citation type="submission" date="2013-11" db="EMBL/GenBank/DDBJ databases">
        <title>Genome sequence of the fusiform rust pathogen reveals effectors for host alternation and coevolution with pine.</title>
        <authorList>
            <consortium name="DOE Joint Genome Institute"/>
            <person name="Smith K."/>
            <person name="Pendleton A."/>
            <person name="Kubisiak T."/>
            <person name="Anderson C."/>
            <person name="Salamov A."/>
            <person name="Aerts A."/>
            <person name="Riley R."/>
            <person name="Clum A."/>
            <person name="Lindquist E."/>
            <person name="Ence D."/>
            <person name="Campbell M."/>
            <person name="Kronenberg Z."/>
            <person name="Feau N."/>
            <person name="Dhillon B."/>
            <person name="Hamelin R."/>
            <person name="Burleigh J."/>
            <person name="Smith J."/>
            <person name="Yandell M."/>
            <person name="Nelson C."/>
            <person name="Grigoriev I."/>
            <person name="Davis J."/>
        </authorList>
    </citation>
    <scope>NUCLEOTIDE SEQUENCE</scope>
    <source>
        <strain evidence="9">G11</strain>
    </source>
</reference>
<gene>
    <name evidence="9" type="ORF">CROQUDRAFT_95287</name>
</gene>
<evidence type="ECO:0000256" key="3">
    <source>
        <dbReference type="ARBA" id="ARBA00022448"/>
    </source>
</evidence>
<dbReference type="SMART" id="SM00913">
    <property type="entry name" value="IBN_N"/>
    <property type="match status" value="1"/>
</dbReference>
<feature type="region of interest" description="Disordered" evidence="7">
    <location>
        <begin position="923"/>
        <end position="950"/>
    </location>
</feature>
<dbReference type="FunFam" id="1.25.10.10:FF:000244">
    <property type="entry name" value="Nonsense-mediated mRNA decay protein"/>
    <property type="match status" value="1"/>
</dbReference>
<accession>A0A9P6T9K5</accession>
<dbReference type="SUPFAM" id="SSF48371">
    <property type="entry name" value="ARM repeat"/>
    <property type="match status" value="1"/>
</dbReference>
<comment type="caution">
    <text evidence="9">The sequence shown here is derived from an EMBL/GenBank/DDBJ whole genome shotgun (WGS) entry which is preliminary data.</text>
</comment>
<evidence type="ECO:0000256" key="6">
    <source>
        <dbReference type="ARBA" id="ARBA00023242"/>
    </source>
</evidence>
<dbReference type="InterPro" id="IPR001494">
    <property type="entry name" value="Importin-beta_N"/>
</dbReference>
<dbReference type="AlphaFoldDB" id="A0A9P6T9K5"/>
<feature type="domain" description="Importin N-terminal" evidence="8">
    <location>
        <begin position="25"/>
        <end position="100"/>
    </location>
</feature>
<dbReference type="GO" id="GO:0005635">
    <property type="term" value="C:nuclear envelope"/>
    <property type="evidence" value="ECO:0007669"/>
    <property type="project" value="TreeGrafter"/>
</dbReference>
<dbReference type="GO" id="GO:0031267">
    <property type="term" value="F:small GTPase binding"/>
    <property type="evidence" value="ECO:0007669"/>
    <property type="project" value="InterPro"/>
</dbReference>
<dbReference type="InterPro" id="IPR011989">
    <property type="entry name" value="ARM-like"/>
</dbReference>
<dbReference type="Pfam" id="PF03810">
    <property type="entry name" value="IBN_N"/>
    <property type="match status" value="1"/>
</dbReference>
<evidence type="ECO:0000256" key="5">
    <source>
        <dbReference type="ARBA" id="ARBA00022927"/>
    </source>
</evidence>
<evidence type="ECO:0000256" key="7">
    <source>
        <dbReference type="SAM" id="MobiDB-lite"/>
    </source>
</evidence>
<comment type="subcellular location">
    <subcellularLocation>
        <location evidence="2">Cytoplasm</location>
    </subcellularLocation>
    <subcellularLocation>
        <location evidence="1">Nucleus</location>
    </subcellularLocation>
</comment>
<protein>
    <recommendedName>
        <fullName evidence="8">Importin N-terminal domain-containing protein</fullName>
    </recommendedName>
</protein>
<dbReference type="GO" id="GO:0005829">
    <property type="term" value="C:cytosol"/>
    <property type="evidence" value="ECO:0007669"/>
    <property type="project" value="TreeGrafter"/>
</dbReference>
<sequence length="1065" mass="119846">MDHSHDLESLFQASLSSDLNSRHAAEHQLKALEQTHGFVSALFSLVASSTKDLPVRQAAAVYLKNRIRNSYDRPAHLKTLSVSEPDRAFLKQHLLDGLSSVQPSIRALLLPTLSVIITTDYPHAWPELLAQTVNLISTNNLPLIEAGLLTLVEIIRLYRWAGREKGDLPDQVINATFPILLSLAQTLINQSAEGYSLQPRPSSVAEANSNIGTLMHLILKIYKTSITAELPPFHQQHIVPWGQLLLTVVRKPLKDALGFPSQLEERERWGWTKAKKWAYFTLNRLYSRYGSPSQLPSTMLLYKPFAENFIACFACPILRLYLDQVELYVQGLEWMSRRVVCHTIIFFEESIRPKETWAVLRSHISGLLPRFIFPLVCITPKEVQEFQEEPEDYARAQFGEFFEDLCASPSTMAAGFILALGSGRKKTTFMSMLTFITEICAKYPNEASPREKDGALRMLAYLATVITETKTLRKNIEECFMTYVFPEFQSEHGFLRARTCEVIRKFENADTEWTNPKILSTAYQGVMQCLSDSALPVRVQAALTIPDLSEHPEIHEALAPHIGNVMQGMLRLSNEVDLDSLTQSTRCLVSAFSDELLPYAADLARALQQSYMRLMSEIADTRQRLGDEDDDSSEEKVLVAMNILKTLQQLVVGLEGNPAVLVQVEAASIPLIEYTLKQELVEIYDEALELLDSIQFALKAISNAQWLLFDIIYSIFKTSGTDFISEMFPSLDNFITYGSDYLAANAEQRSKIFDIYLATITSKSLSCSDRTVACKLADSVLLCMKGNADEAIPIFIENTMKIIQRGVTTVEPTTTKGLYMHALEVILNTIYYNANMAMSILVKNNWSADFFGGWFNRLSSFQRTHDKKLSLLAICSILSISLNASEESILVQSSAQLLIGALTLFESLPNAIRNRFELENEYNIDSDDSDDGNTTIDESGEHDGLDDADDDDIVDPQLKVHLCYDDPRRARENEGDDDRTIPPSSLWSDEILWETPLDRVDVYKEFAVVMKNVENSGHPILHIISNALSAEHKLTIQKILHQANSGGEQIIKNEIQQSIQASHKQ</sequence>
<dbReference type="OrthoDB" id="760868at2759"/>
<keyword evidence="6" id="KW-0539">Nucleus</keyword>
<dbReference type="Gene3D" id="1.25.10.10">
    <property type="entry name" value="Leucine-rich Repeat Variant"/>
    <property type="match status" value="1"/>
</dbReference>
<dbReference type="EMBL" id="MU167299">
    <property type="protein sequence ID" value="KAG0144277.1"/>
    <property type="molecule type" value="Genomic_DNA"/>
</dbReference>
<evidence type="ECO:0000313" key="9">
    <source>
        <dbReference type="EMBL" id="KAG0144277.1"/>
    </source>
</evidence>
<keyword evidence="10" id="KW-1185">Reference proteome</keyword>
<keyword evidence="5" id="KW-0653">Protein transport</keyword>
<keyword evidence="3" id="KW-0813">Transport</keyword>
<evidence type="ECO:0000256" key="1">
    <source>
        <dbReference type="ARBA" id="ARBA00004123"/>
    </source>
</evidence>
<evidence type="ECO:0000313" key="10">
    <source>
        <dbReference type="Proteomes" id="UP000886653"/>
    </source>
</evidence>
<evidence type="ECO:0000256" key="2">
    <source>
        <dbReference type="ARBA" id="ARBA00004496"/>
    </source>
</evidence>
<dbReference type="GO" id="GO:0006606">
    <property type="term" value="P:protein import into nucleus"/>
    <property type="evidence" value="ECO:0007669"/>
    <property type="project" value="TreeGrafter"/>
</dbReference>
<dbReference type="PANTHER" id="PTHR10997:SF18">
    <property type="entry name" value="D-IMPORTIN 7_RANBP7"/>
    <property type="match status" value="1"/>
</dbReference>
<proteinExistence type="predicted"/>
<organism evidence="9 10">
    <name type="scientific">Cronartium quercuum f. sp. fusiforme G11</name>
    <dbReference type="NCBI Taxonomy" id="708437"/>
    <lineage>
        <taxon>Eukaryota</taxon>
        <taxon>Fungi</taxon>
        <taxon>Dikarya</taxon>
        <taxon>Basidiomycota</taxon>
        <taxon>Pucciniomycotina</taxon>
        <taxon>Pucciniomycetes</taxon>
        <taxon>Pucciniales</taxon>
        <taxon>Coleosporiaceae</taxon>
        <taxon>Cronartium</taxon>
    </lineage>
</organism>
<evidence type="ECO:0000259" key="8">
    <source>
        <dbReference type="PROSITE" id="PS50166"/>
    </source>
</evidence>
<keyword evidence="4" id="KW-0963">Cytoplasm</keyword>
<evidence type="ECO:0000256" key="4">
    <source>
        <dbReference type="ARBA" id="ARBA00022490"/>
    </source>
</evidence>
<dbReference type="Proteomes" id="UP000886653">
    <property type="component" value="Unassembled WGS sequence"/>
</dbReference>